<organism evidence="3">
    <name type="scientific">Nicotiana tabacum</name>
    <name type="common">Common tobacco</name>
    <dbReference type="NCBI Taxonomy" id="4097"/>
    <lineage>
        <taxon>Eukaryota</taxon>
        <taxon>Viridiplantae</taxon>
        <taxon>Streptophyta</taxon>
        <taxon>Embryophyta</taxon>
        <taxon>Tracheophyta</taxon>
        <taxon>Spermatophyta</taxon>
        <taxon>Magnoliopsida</taxon>
        <taxon>eudicotyledons</taxon>
        <taxon>Gunneridae</taxon>
        <taxon>Pentapetalae</taxon>
        <taxon>asterids</taxon>
        <taxon>lamiids</taxon>
        <taxon>Solanales</taxon>
        <taxon>Solanaceae</taxon>
        <taxon>Nicotianoideae</taxon>
        <taxon>Nicotianeae</taxon>
        <taxon>Nicotiana</taxon>
    </lineage>
</organism>
<proteinExistence type="predicted"/>
<reference evidence="3 4" key="1">
    <citation type="submission" date="2025-04" db="UniProtKB">
        <authorList>
            <consortium name="RefSeq"/>
        </authorList>
    </citation>
    <scope>IDENTIFICATION</scope>
</reference>
<dbReference type="RefSeq" id="XP_016478199.1">
    <property type="nucleotide sequence ID" value="XM_016622713.1"/>
</dbReference>
<dbReference type="AlphaFoldDB" id="A0A1S4ANI0"/>
<feature type="compositionally biased region" description="Polar residues" evidence="1">
    <location>
        <begin position="354"/>
        <end position="369"/>
    </location>
</feature>
<dbReference type="OrthoDB" id="1079501at2759"/>
<dbReference type="PANTHER" id="PTHR34282">
    <property type="entry name" value="OS01G0228800 PROTEIN-RELATED"/>
    <property type="match status" value="1"/>
</dbReference>
<name>A0A1S4ANI0_TOBAC</name>
<dbReference type="RefSeq" id="XP_016478200.1">
    <property type="nucleotide sequence ID" value="XM_016622714.1"/>
</dbReference>
<evidence type="ECO:0000313" key="3">
    <source>
        <dbReference type="RefSeq" id="XP_016478199.1"/>
    </source>
</evidence>
<feature type="region of interest" description="Disordered" evidence="1">
    <location>
        <begin position="337"/>
        <end position="446"/>
    </location>
</feature>
<dbReference type="PANTHER" id="PTHR34282:SF2">
    <property type="entry name" value="DUF3741 DOMAIN-CONTAINING PROTEIN"/>
    <property type="match status" value="1"/>
</dbReference>
<evidence type="ECO:0000313" key="4">
    <source>
        <dbReference type="RefSeq" id="XP_016478200.1"/>
    </source>
</evidence>
<evidence type="ECO:0000256" key="1">
    <source>
        <dbReference type="SAM" id="MobiDB-lite"/>
    </source>
</evidence>
<dbReference type="InterPro" id="IPR032795">
    <property type="entry name" value="DUF3741-assoc"/>
</dbReference>
<feature type="compositionally biased region" description="Basic and acidic residues" evidence="1">
    <location>
        <begin position="382"/>
        <end position="395"/>
    </location>
</feature>
<protein>
    <submittedName>
        <fullName evidence="3 4">Uncharacterized protein isoform X2</fullName>
    </submittedName>
</protein>
<feature type="domain" description="DUF3741" evidence="2">
    <location>
        <begin position="171"/>
        <end position="200"/>
    </location>
</feature>
<gene>
    <name evidence="3 4" type="primary">LOC107799581</name>
</gene>
<accession>A0A1S4ANI0</accession>
<sequence>MEDHKVGKQKDSKDIAKDLLKGALDLQESIVMLGKLQEASEYLTKLRKMGIGRTKSERVADHKYDKVEFEKPRFSVDGSRDCYDELREAIRDGLARQNLLPSCSEKARIDRRKVELSPDFPSTSFTSSSESSIEKSRVVDGKKVVLSPDFPSTSSSQCSMVQYQEFASFDSSPEKTQKEKPKAPNLIARLMGLEEIPTTQKQLEKDKVLKQRRPIFEIDLPKAKKPPVIGQRADPKRRTLDGIIETMQFKGLLRSKCIEGSNNVISHQTSVSHFLKSFADDAPPIVIMKPMYAPEMQAQKFPSDTKETFGKWNSKEENSPVNFTIYRKLQTRKVQKTNFIDEKGSKEGGVAPSRQKTNEVVINGKLPSTKNRDSSPVKNKQPKKEAIEKKVERTQRAVGAKKSGEMKNADLNNTAKFQDQSKKTTAKVRKPERKPNTPDKLVAPPNSTISKRVKSIATNNSRNRKKNVKTEKSIKSSSIVPMVEIMEHKDDNNQIVHAVDRDSNITITKITSSEEIPCEEVTEIFENVVIDNLNTDESFASESTVPFIQCDHDIPLMEHTSYQVYLHSTEKEDLKSRATTRHILLSNESFLSRAEELFDTDAWEPTVWKTISVDNEMAENTLLLDCANELLEHKRSQCTLAVSKNPIKTLKISISFDKLVNDICDKIEVLRSYNKVDGNNLSVDTLYALHERDIWCNEVVSTTWDLGWRNGFTLDEVEQVVTDIEKHLLTGIIDDVLTEFVL</sequence>
<evidence type="ECO:0000259" key="2">
    <source>
        <dbReference type="Pfam" id="PF14383"/>
    </source>
</evidence>
<dbReference type="Pfam" id="PF14383">
    <property type="entry name" value="VARLMGL"/>
    <property type="match status" value="1"/>
</dbReference>